<gene>
    <name evidence="4" type="ORF">SADFL11_3594</name>
</gene>
<dbReference type="InterPro" id="IPR011032">
    <property type="entry name" value="GroES-like_sf"/>
</dbReference>
<accession>A0A5E8H335</accession>
<dbReference type="Pfam" id="PF08240">
    <property type="entry name" value="ADH_N"/>
    <property type="match status" value="1"/>
</dbReference>
<dbReference type="EMBL" id="ACCU02000004">
    <property type="protein sequence ID" value="EEE46305.2"/>
    <property type="molecule type" value="Genomic_DNA"/>
</dbReference>
<dbReference type="InterPro" id="IPR013149">
    <property type="entry name" value="ADH-like_C"/>
</dbReference>
<evidence type="ECO:0000256" key="1">
    <source>
        <dbReference type="ARBA" id="ARBA00022857"/>
    </source>
</evidence>
<evidence type="ECO:0000313" key="5">
    <source>
        <dbReference type="Proteomes" id="UP000004703"/>
    </source>
</evidence>
<name>A0A5E8H335_ROSAD</name>
<dbReference type="RefSeq" id="WP_040450940.1">
    <property type="nucleotide sequence ID" value="NZ_CM011002.1"/>
</dbReference>
<dbReference type="PANTHER" id="PTHR48106:SF18">
    <property type="entry name" value="QUINONE OXIDOREDUCTASE PIG3"/>
    <property type="match status" value="1"/>
</dbReference>
<dbReference type="PANTHER" id="PTHR48106">
    <property type="entry name" value="QUINONE OXIDOREDUCTASE PIG3-RELATED"/>
    <property type="match status" value="1"/>
</dbReference>
<dbReference type="AlphaFoldDB" id="A0A5E8H335"/>
<organism evidence="4 5">
    <name type="scientific">Roseibium alexandrii (strain DSM 17067 / NCIMB 14079 / DFL-11)</name>
    <name type="common">Labrenzia alexandrii</name>
    <dbReference type="NCBI Taxonomy" id="244592"/>
    <lineage>
        <taxon>Bacteria</taxon>
        <taxon>Pseudomonadati</taxon>
        <taxon>Pseudomonadota</taxon>
        <taxon>Alphaproteobacteria</taxon>
        <taxon>Hyphomicrobiales</taxon>
        <taxon>Stappiaceae</taxon>
        <taxon>Roseibium</taxon>
    </lineage>
</organism>
<dbReference type="GO" id="GO:0070402">
    <property type="term" value="F:NADPH binding"/>
    <property type="evidence" value="ECO:0007669"/>
    <property type="project" value="TreeGrafter"/>
</dbReference>
<keyword evidence="1" id="KW-0521">NADP</keyword>
<dbReference type="Proteomes" id="UP000004703">
    <property type="component" value="Chromosome"/>
</dbReference>
<dbReference type="SMART" id="SM00829">
    <property type="entry name" value="PKS_ER"/>
    <property type="match status" value="1"/>
</dbReference>
<feature type="domain" description="Enoyl reductase (ER)" evidence="3">
    <location>
        <begin position="16"/>
        <end position="362"/>
    </location>
</feature>
<dbReference type="InterPro" id="IPR013154">
    <property type="entry name" value="ADH-like_N"/>
</dbReference>
<dbReference type="Pfam" id="PF00107">
    <property type="entry name" value="ADH_zinc_N"/>
    <property type="match status" value="1"/>
</dbReference>
<dbReference type="Gene3D" id="3.90.180.10">
    <property type="entry name" value="Medium-chain alcohol dehydrogenases, catalytic domain"/>
    <property type="match status" value="1"/>
</dbReference>
<reference evidence="4 5" key="2">
    <citation type="submission" date="2013-04" db="EMBL/GenBank/DDBJ databases">
        <authorList>
            <person name="Fiebig A."/>
            <person name="Pradella S."/>
            <person name="Wagner-Doebler I."/>
        </authorList>
    </citation>
    <scope>NUCLEOTIDE SEQUENCE [LARGE SCALE GENOMIC DNA]</scope>
    <source>
        <strain evidence="5">DSM 17067 / NCIMB 14079 / DFL-11</strain>
    </source>
</reference>
<dbReference type="CDD" id="cd08274">
    <property type="entry name" value="MDR9"/>
    <property type="match status" value="1"/>
</dbReference>
<proteinExistence type="predicted"/>
<dbReference type="GO" id="GO:0016651">
    <property type="term" value="F:oxidoreductase activity, acting on NAD(P)H"/>
    <property type="evidence" value="ECO:0007669"/>
    <property type="project" value="TreeGrafter"/>
</dbReference>
<protein>
    <submittedName>
        <fullName evidence="4">NADPH:quinone reductase</fullName>
    </submittedName>
</protein>
<dbReference type="SUPFAM" id="SSF50129">
    <property type="entry name" value="GroES-like"/>
    <property type="match status" value="1"/>
</dbReference>
<sequence length="364" mass="38519">MSIPATMKAMVLEGHGGLDKIVWHEHWPTPEPGAGQVLIKVGACGLNNTDVNTRSGWYSKTVSEATTGGAYREVAEEDPTWGGRPISFPRIQGADTVGTIVALGDGVSEDLLNRRVMVDCWLRDWSDPDNMDKTGYFGSECNGGFAEYTVVDARNVGPIVSALSDAELATFSCSYTTAEGMLSRANVGAKDTVLVTGASGGVGSALVQLAKRRGATVIALASPAKHVDVKALGADHVLERAPADLKAALKLATGKDTVSVVADIVGGPYWGTLINALKRGGRYTCSGAIAGPIVELDLRTFYLRDLTFTGSTVIAPHIFSDVVGYIERDEIRPALAATYPLKDFHAAQTAFIEKKHTGNIVVTP</sequence>
<dbReference type="SUPFAM" id="SSF51735">
    <property type="entry name" value="NAD(P)-binding Rossmann-fold domains"/>
    <property type="match status" value="1"/>
</dbReference>
<evidence type="ECO:0000313" key="4">
    <source>
        <dbReference type="EMBL" id="EEE46305.2"/>
    </source>
</evidence>
<dbReference type="InterPro" id="IPR020843">
    <property type="entry name" value="ER"/>
</dbReference>
<evidence type="ECO:0000259" key="3">
    <source>
        <dbReference type="SMART" id="SM00829"/>
    </source>
</evidence>
<comment type="caution">
    <text evidence="4">The sequence shown here is derived from an EMBL/GenBank/DDBJ whole genome shotgun (WGS) entry which is preliminary data.</text>
</comment>
<dbReference type="Gene3D" id="3.40.50.720">
    <property type="entry name" value="NAD(P)-binding Rossmann-like Domain"/>
    <property type="match status" value="1"/>
</dbReference>
<keyword evidence="2" id="KW-0560">Oxidoreductase</keyword>
<dbReference type="InterPro" id="IPR036291">
    <property type="entry name" value="NAD(P)-bd_dom_sf"/>
</dbReference>
<reference evidence="4 5" key="1">
    <citation type="submission" date="2008-01" db="EMBL/GenBank/DDBJ databases">
        <authorList>
            <person name="Wagner-Dobler I."/>
            <person name="Ferriera S."/>
            <person name="Johnson J."/>
            <person name="Kravitz S."/>
            <person name="Beeson K."/>
            <person name="Sutton G."/>
            <person name="Rogers Y.-H."/>
            <person name="Friedman R."/>
            <person name="Frazier M."/>
            <person name="Venter J.C."/>
        </authorList>
    </citation>
    <scope>NUCLEOTIDE SEQUENCE [LARGE SCALE GENOMIC DNA]</scope>
    <source>
        <strain evidence="5">DSM 17067 / NCIMB 14079 / DFL-11</strain>
    </source>
</reference>
<evidence type="ECO:0000256" key="2">
    <source>
        <dbReference type="ARBA" id="ARBA00023002"/>
    </source>
</evidence>